<reference evidence="1 2" key="1">
    <citation type="submission" date="2019-11" db="EMBL/GenBank/DDBJ databases">
        <title>Whole genome sequence of Oryza granulata.</title>
        <authorList>
            <person name="Li W."/>
        </authorList>
    </citation>
    <scope>NUCLEOTIDE SEQUENCE [LARGE SCALE GENOMIC DNA]</scope>
    <source>
        <strain evidence="2">cv. Menghai</strain>
        <tissue evidence="1">Leaf</tissue>
    </source>
</reference>
<dbReference type="AlphaFoldDB" id="A0A6G1CFW1"/>
<dbReference type="PANTHER" id="PTHR31325">
    <property type="entry name" value="OS01G0798800 PROTEIN-RELATED"/>
    <property type="match status" value="1"/>
</dbReference>
<accession>A0A6G1CFW1</accession>
<name>A0A6G1CFW1_9ORYZ</name>
<dbReference type="Proteomes" id="UP000479710">
    <property type="component" value="Unassembled WGS sequence"/>
</dbReference>
<evidence type="ECO:0000313" key="2">
    <source>
        <dbReference type="Proteomes" id="UP000479710"/>
    </source>
</evidence>
<comment type="caution">
    <text evidence="1">The sequence shown here is derived from an EMBL/GenBank/DDBJ whole genome shotgun (WGS) entry which is preliminary data.</text>
</comment>
<dbReference type="Pfam" id="PF04578">
    <property type="entry name" value="DUF594"/>
    <property type="match status" value="1"/>
</dbReference>
<keyword evidence="2" id="KW-1185">Reference proteome</keyword>
<dbReference type="InterPro" id="IPR007658">
    <property type="entry name" value="DUF594"/>
</dbReference>
<evidence type="ECO:0000313" key="1">
    <source>
        <dbReference type="EMBL" id="KAF0899515.1"/>
    </source>
</evidence>
<proteinExistence type="predicted"/>
<dbReference type="EMBL" id="SPHZ02000009">
    <property type="protein sequence ID" value="KAF0899515.1"/>
    <property type="molecule type" value="Genomic_DNA"/>
</dbReference>
<gene>
    <name evidence="1" type="ORF">E2562_019997</name>
</gene>
<sequence>MARAVGIGDEEINEKLFWASKLLDTRYEAVDNELMECVMDDIRSFISYDERIKRQWQHMGPFLMDLEEALVRSFPLAISTVHMITMVYLTSVKASIVSSASAASLAQVSRKLSNYMMYLVTMRPGVVSVQQIGMLSNAGFVLPSLAGDSSMGYQPGALIEEFKYEHPKFPWTIGQHEAVLKELRDIWVRLLIYAAGKSRLEAHTAPLAEGGELLTFVWLLMAHCGLGDGDVLRIEPTASSPHADFKVIDVFGL</sequence>
<protein>
    <submittedName>
        <fullName evidence="1">Uncharacterized protein</fullName>
    </submittedName>
</protein>
<organism evidence="1 2">
    <name type="scientific">Oryza meyeriana var. granulata</name>
    <dbReference type="NCBI Taxonomy" id="110450"/>
    <lineage>
        <taxon>Eukaryota</taxon>
        <taxon>Viridiplantae</taxon>
        <taxon>Streptophyta</taxon>
        <taxon>Embryophyta</taxon>
        <taxon>Tracheophyta</taxon>
        <taxon>Spermatophyta</taxon>
        <taxon>Magnoliopsida</taxon>
        <taxon>Liliopsida</taxon>
        <taxon>Poales</taxon>
        <taxon>Poaceae</taxon>
        <taxon>BOP clade</taxon>
        <taxon>Oryzoideae</taxon>
        <taxon>Oryzeae</taxon>
        <taxon>Oryzinae</taxon>
        <taxon>Oryza</taxon>
        <taxon>Oryza meyeriana</taxon>
    </lineage>
</organism>
<dbReference type="OrthoDB" id="695411at2759"/>